<dbReference type="EMBL" id="JAAGAX010000016">
    <property type="protein sequence ID" value="KAF2289568.1"/>
    <property type="molecule type" value="Genomic_DNA"/>
</dbReference>
<dbReference type="Proteomes" id="UP000467840">
    <property type="component" value="Chromosome 8"/>
</dbReference>
<keyword evidence="1" id="KW-0175">Coiled coil</keyword>
<evidence type="ECO:0000313" key="3">
    <source>
        <dbReference type="EMBL" id="KAF2289568.1"/>
    </source>
</evidence>
<comment type="caution">
    <text evidence="3">The sequence shown here is derived from an EMBL/GenBank/DDBJ whole genome shotgun (WGS) entry which is preliminary data.</text>
</comment>
<dbReference type="SUPFAM" id="SSF52402">
    <property type="entry name" value="Adenine nucleotide alpha hydrolases-like"/>
    <property type="match status" value="1"/>
</dbReference>
<dbReference type="PANTHER" id="PTHR31964">
    <property type="entry name" value="ADENINE NUCLEOTIDE ALPHA HYDROLASES-LIKE SUPERFAMILY PROTEIN"/>
    <property type="match status" value="1"/>
</dbReference>
<evidence type="ECO:0000259" key="2">
    <source>
        <dbReference type="Pfam" id="PF00582"/>
    </source>
</evidence>
<feature type="coiled-coil region" evidence="1">
    <location>
        <begin position="203"/>
        <end position="230"/>
    </location>
</feature>
<dbReference type="Pfam" id="PF00582">
    <property type="entry name" value="Usp"/>
    <property type="match status" value="1"/>
</dbReference>
<sequence>MRVMVAVDESEESFYALQWTLDNLSNGITATNEPSMESGMLCLVHVQPPFHPAVYPLGPGGAAFYTPPAVMESVKKGQEGNSVAIVSRGAKMCSEKMIKSETLILEGDPKDMICQAIEQMHVDLLVVGSRGLGKIKRLMLQQKNSNSGQAKAVEIKEVTETESVVVPGNAFKENVPDAITLAEAAMVRRTSVLEKTKILDTILDQNQEQLRSLEAEFSKLEEAAAEVDVQIQLLITKKRSFFFKGTRLH</sequence>
<gene>
    <name evidence="3" type="ORF">GH714_037184</name>
</gene>
<dbReference type="PANTHER" id="PTHR31964:SF124">
    <property type="entry name" value="ADENINE NUCLEOTIDE ALPHA HYDROLASES-LIKE SUPERFAMILY PROTEIN"/>
    <property type="match status" value="1"/>
</dbReference>
<evidence type="ECO:0000256" key="1">
    <source>
        <dbReference type="SAM" id="Coils"/>
    </source>
</evidence>
<reference evidence="3 4" key="1">
    <citation type="journal article" date="2020" name="Mol. Plant">
        <title>The Chromosome-Based Rubber Tree Genome Provides New Insights into Spurge Genome Evolution and Rubber Biosynthesis.</title>
        <authorList>
            <person name="Liu J."/>
            <person name="Shi C."/>
            <person name="Shi C.C."/>
            <person name="Li W."/>
            <person name="Zhang Q.J."/>
            <person name="Zhang Y."/>
            <person name="Li K."/>
            <person name="Lu H.F."/>
            <person name="Shi C."/>
            <person name="Zhu S.T."/>
            <person name="Xiao Z.Y."/>
            <person name="Nan H."/>
            <person name="Yue Y."/>
            <person name="Zhu X.G."/>
            <person name="Wu Y."/>
            <person name="Hong X.N."/>
            <person name="Fan G.Y."/>
            <person name="Tong Y."/>
            <person name="Zhang D."/>
            <person name="Mao C.L."/>
            <person name="Liu Y.L."/>
            <person name="Hao S.J."/>
            <person name="Liu W.Q."/>
            <person name="Lv M.Q."/>
            <person name="Zhang H.B."/>
            <person name="Liu Y."/>
            <person name="Hu-Tang G.R."/>
            <person name="Wang J.P."/>
            <person name="Wang J.H."/>
            <person name="Sun Y.H."/>
            <person name="Ni S.B."/>
            <person name="Chen W.B."/>
            <person name="Zhang X.C."/>
            <person name="Jiao Y.N."/>
            <person name="Eichler E.E."/>
            <person name="Li G.H."/>
            <person name="Liu X."/>
            <person name="Gao L.Z."/>
        </authorList>
    </citation>
    <scope>NUCLEOTIDE SEQUENCE [LARGE SCALE GENOMIC DNA]</scope>
    <source>
        <strain evidence="4">cv. GT1</strain>
        <tissue evidence="3">Leaf</tissue>
    </source>
</reference>
<organism evidence="3 4">
    <name type="scientific">Hevea brasiliensis</name>
    <name type="common">Para rubber tree</name>
    <name type="synonym">Siphonia brasiliensis</name>
    <dbReference type="NCBI Taxonomy" id="3981"/>
    <lineage>
        <taxon>Eukaryota</taxon>
        <taxon>Viridiplantae</taxon>
        <taxon>Streptophyta</taxon>
        <taxon>Embryophyta</taxon>
        <taxon>Tracheophyta</taxon>
        <taxon>Spermatophyta</taxon>
        <taxon>Magnoliopsida</taxon>
        <taxon>eudicotyledons</taxon>
        <taxon>Gunneridae</taxon>
        <taxon>Pentapetalae</taxon>
        <taxon>rosids</taxon>
        <taxon>fabids</taxon>
        <taxon>Malpighiales</taxon>
        <taxon>Euphorbiaceae</taxon>
        <taxon>Crotonoideae</taxon>
        <taxon>Micrandreae</taxon>
        <taxon>Hevea</taxon>
    </lineage>
</organism>
<name>A0A6A6KNR7_HEVBR</name>
<dbReference type="CDD" id="cd23659">
    <property type="entry name" value="USP_At3g01520-like"/>
    <property type="match status" value="1"/>
</dbReference>
<evidence type="ECO:0000313" key="4">
    <source>
        <dbReference type="Proteomes" id="UP000467840"/>
    </source>
</evidence>
<keyword evidence="4" id="KW-1185">Reference proteome</keyword>
<feature type="domain" description="UspA" evidence="2">
    <location>
        <begin position="2"/>
        <end position="140"/>
    </location>
</feature>
<dbReference type="InterPro" id="IPR014729">
    <property type="entry name" value="Rossmann-like_a/b/a_fold"/>
</dbReference>
<accession>A0A6A6KNR7</accession>
<dbReference type="AlphaFoldDB" id="A0A6A6KNR7"/>
<dbReference type="Gene3D" id="3.40.50.620">
    <property type="entry name" value="HUPs"/>
    <property type="match status" value="1"/>
</dbReference>
<protein>
    <recommendedName>
        <fullName evidence="2">UspA domain-containing protein</fullName>
    </recommendedName>
</protein>
<proteinExistence type="predicted"/>
<dbReference type="InterPro" id="IPR006016">
    <property type="entry name" value="UspA"/>
</dbReference>